<accession>A0A1T4RN35</accession>
<evidence type="ECO:0000259" key="7">
    <source>
        <dbReference type="Pfam" id="PF00361"/>
    </source>
</evidence>
<comment type="subcellular location">
    <subcellularLocation>
        <location evidence="1">Endomembrane system</location>
        <topology evidence="1">Multi-pass membrane protein</topology>
    </subcellularLocation>
    <subcellularLocation>
        <location evidence="5">Membrane</location>
        <topology evidence="5">Multi-pass membrane protein</topology>
    </subcellularLocation>
</comment>
<keyword evidence="9" id="KW-1185">Reference proteome</keyword>
<dbReference type="PRINTS" id="PR01434">
    <property type="entry name" value="NADHDHGNASE5"/>
</dbReference>
<dbReference type="PANTHER" id="PTHR42829">
    <property type="entry name" value="NADH-UBIQUINONE OXIDOREDUCTASE CHAIN 5"/>
    <property type="match status" value="1"/>
</dbReference>
<keyword evidence="4 6" id="KW-0472">Membrane</keyword>
<evidence type="ECO:0000313" key="8">
    <source>
        <dbReference type="EMBL" id="SKA17081.1"/>
    </source>
</evidence>
<dbReference type="Proteomes" id="UP000190135">
    <property type="component" value="Unassembled WGS sequence"/>
</dbReference>
<dbReference type="Gene3D" id="1.20.5.2700">
    <property type="match status" value="1"/>
</dbReference>
<feature type="transmembrane region" description="Helical" evidence="6">
    <location>
        <begin position="350"/>
        <end position="369"/>
    </location>
</feature>
<dbReference type="GO" id="GO:0003954">
    <property type="term" value="F:NADH dehydrogenase activity"/>
    <property type="evidence" value="ECO:0007669"/>
    <property type="project" value="TreeGrafter"/>
</dbReference>
<dbReference type="GO" id="GO:0016020">
    <property type="term" value="C:membrane"/>
    <property type="evidence" value="ECO:0007669"/>
    <property type="project" value="UniProtKB-SubCell"/>
</dbReference>
<dbReference type="Pfam" id="PF00361">
    <property type="entry name" value="Proton_antipo_M"/>
    <property type="match status" value="1"/>
</dbReference>
<dbReference type="GO" id="GO:0012505">
    <property type="term" value="C:endomembrane system"/>
    <property type="evidence" value="ECO:0007669"/>
    <property type="project" value="UniProtKB-SubCell"/>
</dbReference>
<dbReference type="GO" id="GO:0015990">
    <property type="term" value="P:electron transport coupled proton transport"/>
    <property type="evidence" value="ECO:0007669"/>
    <property type="project" value="TreeGrafter"/>
</dbReference>
<dbReference type="PANTHER" id="PTHR42829:SF2">
    <property type="entry name" value="NADH-UBIQUINONE OXIDOREDUCTASE CHAIN 5"/>
    <property type="match status" value="1"/>
</dbReference>
<feature type="transmembrane region" description="Helical" evidence="6">
    <location>
        <begin position="472"/>
        <end position="493"/>
    </location>
</feature>
<feature type="transmembrane region" description="Helical" evidence="6">
    <location>
        <begin position="230"/>
        <end position="248"/>
    </location>
</feature>
<dbReference type="STRING" id="1365950.SAMN05428963_10787"/>
<evidence type="ECO:0000256" key="6">
    <source>
        <dbReference type="SAM" id="Phobius"/>
    </source>
</evidence>
<feature type="transmembrane region" description="Helical" evidence="6">
    <location>
        <begin position="320"/>
        <end position="338"/>
    </location>
</feature>
<evidence type="ECO:0000313" key="9">
    <source>
        <dbReference type="Proteomes" id="UP000190135"/>
    </source>
</evidence>
<name>A0A1T4RN35_9HYPH</name>
<proteinExistence type="predicted"/>
<gene>
    <name evidence="8" type="ORF">SAMN05428963_10787</name>
</gene>
<feature type="transmembrane region" description="Helical" evidence="6">
    <location>
        <begin position="288"/>
        <end position="308"/>
    </location>
</feature>
<dbReference type="RefSeq" id="WP_078708591.1">
    <property type="nucleotide sequence ID" value="NZ_FUXL01000007.1"/>
</dbReference>
<feature type="domain" description="NADH:quinone oxidoreductase/Mrp antiporter transmembrane" evidence="7">
    <location>
        <begin position="121"/>
        <end position="395"/>
    </location>
</feature>
<protein>
    <submittedName>
        <fullName evidence="8">NADH dehydrogenase subunit L</fullName>
    </submittedName>
</protein>
<dbReference type="GO" id="GO:0042773">
    <property type="term" value="P:ATP synthesis coupled electron transport"/>
    <property type="evidence" value="ECO:0007669"/>
    <property type="project" value="InterPro"/>
</dbReference>
<feature type="transmembrane region" description="Helical" evidence="6">
    <location>
        <begin position="104"/>
        <end position="134"/>
    </location>
</feature>
<feature type="transmembrane region" description="Helical" evidence="6">
    <location>
        <begin position="389"/>
        <end position="411"/>
    </location>
</feature>
<evidence type="ECO:0000256" key="5">
    <source>
        <dbReference type="RuleBase" id="RU000320"/>
    </source>
</evidence>
<feature type="transmembrane region" description="Helical" evidence="6">
    <location>
        <begin position="64"/>
        <end position="92"/>
    </location>
</feature>
<reference evidence="8 9" key="1">
    <citation type="submission" date="2017-02" db="EMBL/GenBank/DDBJ databases">
        <authorList>
            <person name="Peterson S.W."/>
        </authorList>
    </citation>
    <scope>NUCLEOTIDE SEQUENCE [LARGE SCALE GENOMIC DNA]</scope>
    <source>
        <strain evidence="8 9">USBA 369</strain>
    </source>
</reference>
<dbReference type="GO" id="GO:0008137">
    <property type="term" value="F:NADH dehydrogenase (ubiquinone) activity"/>
    <property type="evidence" value="ECO:0007669"/>
    <property type="project" value="InterPro"/>
</dbReference>
<dbReference type="InterPro" id="IPR001750">
    <property type="entry name" value="ND/Mrp_TM"/>
</dbReference>
<evidence type="ECO:0000256" key="4">
    <source>
        <dbReference type="ARBA" id="ARBA00023136"/>
    </source>
</evidence>
<feature type="transmembrane region" description="Helical" evidence="6">
    <location>
        <begin position="260"/>
        <end position="281"/>
    </location>
</feature>
<evidence type="ECO:0000256" key="1">
    <source>
        <dbReference type="ARBA" id="ARBA00004127"/>
    </source>
</evidence>
<dbReference type="EMBL" id="FUXL01000007">
    <property type="protein sequence ID" value="SKA17081.1"/>
    <property type="molecule type" value="Genomic_DNA"/>
</dbReference>
<dbReference type="OrthoDB" id="9811798at2"/>
<dbReference type="InterPro" id="IPR003945">
    <property type="entry name" value="NU5C-like"/>
</dbReference>
<feature type="transmembrane region" description="Helical" evidence="6">
    <location>
        <begin position="622"/>
        <end position="640"/>
    </location>
</feature>
<evidence type="ECO:0000256" key="2">
    <source>
        <dbReference type="ARBA" id="ARBA00022692"/>
    </source>
</evidence>
<feature type="transmembrane region" description="Helical" evidence="6">
    <location>
        <begin position="31"/>
        <end position="52"/>
    </location>
</feature>
<keyword evidence="2 5" id="KW-0812">Transmembrane</keyword>
<feature type="transmembrane region" description="Helical" evidence="6">
    <location>
        <begin position="155"/>
        <end position="179"/>
    </location>
</feature>
<sequence length="641" mass="65287">MLFLLILPPILAALAVPFAVSNTSGGARGRLLGVALVGLAGTLAFAFIAAVNGWAGMLVWARPIVLTAALTPISAAMAMLVPLIALPILAYATFHEEEEGLARLVAFLLLFVAGMELLVIAADLLTLLIGWELVGACSYLLIGHEWREEENPASGLYAFLVTRLGDLGLFVAAIATFAATGSFSYAALGGIPAPLAADVAFGLILSAAAKSGQVPFSPWLFRAMAGPTSVSALLHAATMVAAGAYILIQLEPFLASVPGASVTILGLGLATALAGGMVAVLQIHAKKLLAASTSAHFGLMFVAIGAGFPGVAFLHLAAHAAFKALLFLGAGIAGSRAGTYSLDRMSFGRVLPWTAVLVAVGALSLAGLPPLGGGWTKEGIVTAGEHVDLWIAAGVIAAGALSAAYAARFALSAFDASSPEEEKDEGYRPGRIELAALAVLAVLVVVTSLLWLPLVRNAVASWLNVELPEAKLVTFVLSTLAVLFGGIAGAVVARRHPGLGREGDARGAANWLGLPALIDRLVTRPAIGLAKAAAAVDDWVIDAMVRAIGKGGRQAGRLWSSLADVSVDSVVAGLAAATSRVASLGGGVGERLLNGLADGTALMVGQSGRDARRIQTGLSHHYYALAVAAGAVAILFLLSVS</sequence>
<evidence type="ECO:0000256" key="3">
    <source>
        <dbReference type="ARBA" id="ARBA00022989"/>
    </source>
</evidence>
<feature type="transmembrane region" description="Helical" evidence="6">
    <location>
        <begin position="432"/>
        <end position="452"/>
    </location>
</feature>
<organism evidence="8 9">
    <name type="scientific">Consotaella salsifontis</name>
    <dbReference type="NCBI Taxonomy" id="1365950"/>
    <lineage>
        <taxon>Bacteria</taxon>
        <taxon>Pseudomonadati</taxon>
        <taxon>Pseudomonadota</taxon>
        <taxon>Alphaproteobacteria</taxon>
        <taxon>Hyphomicrobiales</taxon>
        <taxon>Aurantimonadaceae</taxon>
        <taxon>Consotaella</taxon>
    </lineage>
</organism>
<dbReference type="AlphaFoldDB" id="A0A1T4RN35"/>
<keyword evidence="3 6" id="KW-1133">Transmembrane helix</keyword>